<evidence type="ECO:0000313" key="2">
    <source>
        <dbReference type="EMBL" id="DAD71067.1"/>
    </source>
</evidence>
<name>A0A8S5LMF4_9CAUD</name>
<dbReference type="SUPFAM" id="SSF53927">
    <property type="entry name" value="Cytidine deaminase-like"/>
    <property type="match status" value="1"/>
</dbReference>
<dbReference type="InterPro" id="IPR016193">
    <property type="entry name" value="Cytidine_deaminase-like"/>
</dbReference>
<dbReference type="InterPro" id="IPR002125">
    <property type="entry name" value="CMP_dCMP_dom"/>
</dbReference>
<sequence>MTEIEKWQAVDKVASLSKDKRKVGCCLFPINKKHTYYFAAYNKTPLDLPTRDLEGHTVREVIHAEIGALIFAEKGEYDLYCTYAPCVNCASAIILSNKVKSVHYQSLLNGNEEGLKLLEQANIPVFQG</sequence>
<feature type="domain" description="CMP/dCMP-type deaminase" evidence="1">
    <location>
        <begin position="12"/>
        <end position="103"/>
    </location>
</feature>
<evidence type="ECO:0000259" key="1">
    <source>
        <dbReference type="Pfam" id="PF00383"/>
    </source>
</evidence>
<dbReference type="Gene3D" id="3.40.140.10">
    <property type="entry name" value="Cytidine Deaminase, domain 2"/>
    <property type="match status" value="1"/>
</dbReference>
<reference evidence="2" key="1">
    <citation type="journal article" date="2021" name="Proc. Natl. Acad. Sci. U.S.A.">
        <title>A Catalog of Tens of Thousands of Viruses from Human Metagenomes Reveals Hidden Associations with Chronic Diseases.</title>
        <authorList>
            <person name="Tisza M.J."/>
            <person name="Buck C.B."/>
        </authorList>
    </citation>
    <scope>NUCLEOTIDE SEQUENCE</scope>
    <source>
        <strain evidence="2">CtiuS14</strain>
    </source>
</reference>
<dbReference type="Pfam" id="PF00383">
    <property type="entry name" value="dCMP_cyt_deam_1"/>
    <property type="match status" value="1"/>
</dbReference>
<accession>A0A8S5LMF4</accession>
<protein>
    <submittedName>
        <fullName evidence="2">Deoxycytidylate deaminase</fullName>
    </submittedName>
</protein>
<dbReference type="GO" id="GO:0003824">
    <property type="term" value="F:catalytic activity"/>
    <property type="evidence" value="ECO:0007669"/>
    <property type="project" value="InterPro"/>
</dbReference>
<dbReference type="EMBL" id="BK015876">
    <property type="protein sequence ID" value="DAD71067.1"/>
    <property type="molecule type" value="Genomic_DNA"/>
</dbReference>
<proteinExistence type="predicted"/>
<organism evidence="2">
    <name type="scientific">Podoviridae sp. ctiuS14</name>
    <dbReference type="NCBI Taxonomy" id="2827620"/>
    <lineage>
        <taxon>Viruses</taxon>
        <taxon>Duplodnaviria</taxon>
        <taxon>Heunggongvirae</taxon>
        <taxon>Uroviricota</taxon>
        <taxon>Caudoviricetes</taxon>
    </lineage>
</organism>